<comment type="caution">
    <text evidence="1">The sequence shown here is derived from an EMBL/GenBank/DDBJ whole genome shotgun (WGS) entry which is preliminary data.</text>
</comment>
<reference evidence="1 2" key="1">
    <citation type="submission" date="2008-08" db="EMBL/GenBank/DDBJ databases">
        <authorList>
            <person name="Madupu R."/>
            <person name="Durkin A.S."/>
            <person name="Torralba M."/>
            <person name="Methe B."/>
            <person name="Sutton G.G."/>
            <person name="Strausberg R.L."/>
            <person name="Nelson K.E."/>
        </authorList>
    </citation>
    <scope>NUCLEOTIDE SEQUENCE [LARGE SCALE GENOMIC DNA]</scope>
    <source>
        <strain evidence="1 2">RM3267</strain>
    </source>
</reference>
<protein>
    <submittedName>
        <fullName evidence="1">Uncharacterized protein</fullName>
    </submittedName>
</protein>
<keyword evidence="2" id="KW-1185">Reference proteome</keyword>
<dbReference type="Proteomes" id="UP000003082">
    <property type="component" value="Unassembled WGS sequence"/>
</dbReference>
<dbReference type="AlphaFoldDB" id="B9CYH4"/>
<accession>B9CYH4</accession>
<evidence type="ECO:0000313" key="2">
    <source>
        <dbReference type="Proteomes" id="UP000003082"/>
    </source>
</evidence>
<organism evidence="1 2">
    <name type="scientific">Campylobacter rectus RM3267</name>
    <dbReference type="NCBI Taxonomy" id="553218"/>
    <lineage>
        <taxon>Bacteria</taxon>
        <taxon>Pseudomonadati</taxon>
        <taxon>Campylobacterota</taxon>
        <taxon>Epsilonproteobacteria</taxon>
        <taxon>Campylobacterales</taxon>
        <taxon>Campylobacteraceae</taxon>
        <taxon>Campylobacter</taxon>
    </lineage>
</organism>
<name>B9CYH4_CAMRE</name>
<dbReference type="EMBL" id="ACFU01000002">
    <property type="protein sequence ID" value="EEF15209.1"/>
    <property type="molecule type" value="Genomic_DNA"/>
</dbReference>
<proteinExistence type="predicted"/>
<gene>
    <name evidence="1" type="ORF">CAMRE0001_1794</name>
</gene>
<sequence length="45" mass="5335">MTGKQSSIKPGQIKFDIFKMQVSVGKICKFDFKFERKKLRRSIVR</sequence>
<evidence type="ECO:0000313" key="1">
    <source>
        <dbReference type="EMBL" id="EEF15209.1"/>
    </source>
</evidence>